<dbReference type="InterPro" id="IPR011109">
    <property type="entry name" value="DNA_bind_recombinase_dom"/>
</dbReference>
<dbReference type="PROSITE" id="PS51737">
    <property type="entry name" value="RECOMBINASE_DNA_BIND"/>
    <property type="match status" value="1"/>
</dbReference>
<dbReference type="InterPro" id="IPR025827">
    <property type="entry name" value="Zn_ribbon_recom_dom"/>
</dbReference>
<dbReference type="EMBL" id="JAMAST010000008">
    <property type="protein sequence ID" value="MCL1631924.1"/>
    <property type="molecule type" value="Genomic_DNA"/>
</dbReference>
<dbReference type="InterPro" id="IPR036162">
    <property type="entry name" value="Resolvase-like_N_sf"/>
</dbReference>
<accession>A0ABT0MCC4</accession>
<dbReference type="Pfam" id="PF07508">
    <property type="entry name" value="Recombinase"/>
    <property type="match status" value="1"/>
</dbReference>
<proteinExistence type="predicted"/>
<evidence type="ECO:0000313" key="3">
    <source>
        <dbReference type="EMBL" id="MCL1631924.1"/>
    </source>
</evidence>
<gene>
    <name evidence="3" type="ORF">M3N64_08160</name>
</gene>
<dbReference type="CDD" id="cd00338">
    <property type="entry name" value="Ser_Recombinase"/>
    <property type="match status" value="1"/>
</dbReference>
<dbReference type="InterPro" id="IPR006119">
    <property type="entry name" value="Resolv_N"/>
</dbReference>
<dbReference type="SUPFAM" id="SSF53041">
    <property type="entry name" value="Resolvase-like"/>
    <property type="match status" value="1"/>
</dbReference>
<dbReference type="PROSITE" id="PS51736">
    <property type="entry name" value="RECOMBINASES_3"/>
    <property type="match status" value="1"/>
</dbReference>
<dbReference type="Gene3D" id="3.40.50.1390">
    <property type="entry name" value="Resolvase, N-terminal catalytic domain"/>
    <property type="match status" value="1"/>
</dbReference>
<dbReference type="InterPro" id="IPR050639">
    <property type="entry name" value="SSR_resolvase"/>
</dbReference>
<dbReference type="PANTHER" id="PTHR30461:SF23">
    <property type="entry name" value="DNA RECOMBINASE-RELATED"/>
    <property type="match status" value="1"/>
</dbReference>
<protein>
    <submittedName>
        <fullName evidence="3">Recombinase family protein</fullName>
    </submittedName>
</protein>
<name>A0ABT0MCC4_9BACL</name>
<dbReference type="InterPro" id="IPR038109">
    <property type="entry name" value="DNA_bind_recomb_sf"/>
</dbReference>
<comment type="caution">
    <text evidence="3">The sequence shown here is derived from an EMBL/GenBank/DDBJ whole genome shotgun (WGS) entry which is preliminary data.</text>
</comment>
<feature type="domain" description="Resolvase/invertase-type recombinase catalytic" evidence="1">
    <location>
        <begin position="1"/>
        <end position="72"/>
    </location>
</feature>
<evidence type="ECO:0000259" key="1">
    <source>
        <dbReference type="PROSITE" id="PS51736"/>
    </source>
</evidence>
<dbReference type="Pfam" id="PF13408">
    <property type="entry name" value="Zn_ribbon_recom"/>
    <property type="match status" value="1"/>
</dbReference>
<sequence>MSRFARNTTDCLELVRRLQNLGIFIFFEKENINTMDSKGEVMLTIMASLAQQESQSLSQNVKLGLQYRYQQGEIQVNCNWFLGYAKDENKHLVVVPEEAEIVKRIYREYLEGASMLKIARGLEADGILNGAGREKWHTSNISTILRNEKYIGDALLQKTYTVDFLTKQRVKNNGLVPQYYVENSHEAIIPREIFMQVQEELVRRRIVHTSPNGKNRVFSSSHCLSNIVFCGCCGEFYRRIHWYNRGKKSIVWRCISRLENTGLFCDARTVPESQIEQVLVAAINQTWCDKNTFLTTLQRNIEAVLESEKGQPLTDIDKRLAELQEELLKRTGARTDYEDVAEEIYRLREENQKLQLESAGRDEQKKRIADMSTFLREQPTALTEYDEPLVRRLIEKVTVYEDKFTVEFKSGMTVDVEE</sequence>
<dbReference type="Gene3D" id="3.90.1750.20">
    <property type="entry name" value="Putative Large Serine Recombinase, Chain B, Domain 2"/>
    <property type="match status" value="1"/>
</dbReference>
<dbReference type="Pfam" id="PF00239">
    <property type="entry name" value="Resolvase"/>
    <property type="match status" value="1"/>
</dbReference>
<organism evidence="3 4">
    <name type="scientific">Sporolactobacillus mangiferae</name>
    <dbReference type="NCBI Taxonomy" id="2940498"/>
    <lineage>
        <taxon>Bacteria</taxon>
        <taxon>Bacillati</taxon>
        <taxon>Bacillota</taxon>
        <taxon>Bacilli</taxon>
        <taxon>Bacillales</taxon>
        <taxon>Sporolactobacillaceae</taxon>
        <taxon>Sporolactobacillus</taxon>
    </lineage>
</organism>
<evidence type="ECO:0000259" key="2">
    <source>
        <dbReference type="PROSITE" id="PS51737"/>
    </source>
</evidence>
<dbReference type="Proteomes" id="UP001203004">
    <property type="component" value="Unassembled WGS sequence"/>
</dbReference>
<feature type="domain" description="Recombinase" evidence="2">
    <location>
        <begin position="81"/>
        <end position="207"/>
    </location>
</feature>
<evidence type="ECO:0000313" key="4">
    <source>
        <dbReference type="Proteomes" id="UP001203004"/>
    </source>
</evidence>
<dbReference type="PANTHER" id="PTHR30461">
    <property type="entry name" value="DNA-INVERTASE FROM LAMBDOID PROPHAGE"/>
    <property type="match status" value="1"/>
</dbReference>
<keyword evidence="4" id="KW-1185">Reference proteome</keyword>
<reference evidence="3 4" key="1">
    <citation type="submission" date="2022-05" db="EMBL/GenBank/DDBJ databases">
        <title>Sporolactobacillus sp nov CPB3-1, isolated from tree bark (Mangifera indica L.).</title>
        <authorList>
            <person name="Phuengjayaem S."/>
            <person name="Tanasupawat S."/>
        </authorList>
    </citation>
    <scope>NUCLEOTIDE SEQUENCE [LARGE SCALE GENOMIC DNA]</scope>
    <source>
        <strain evidence="3 4">CPB3-1</strain>
    </source>
</reference>